<dbReference type="Proteomes" id="UP000030655">
    <property type="component" value="Unassembled WGS sequence"/>
</dbReference>
<dbReference type="PANTHER" id="PTHR47163:SF2">
    <property type="entry name" value="SI:DKEY-17M8.2"/>
    <property type="match status" value="1"/>
</dbReference>
<evidence type="ECO:0000313" key="2">
    <source>
        <dbReference type="Proteomes" id="UP000030655"/>
    </source>
</evidence>
<evidence type="ECO:0000313" key="1">
    <source>
        <dbReference type="EMBL" id="KCZ81705.1"/>
    </source>
</evidence>
<accession>A0A059F3C7</accession>
<dbReference type="EMBL" id="KK365138">
    <property type="protein sequence ID" value="KCZ81705.1"/>
    <property type="molecule type" value="Genomic_DNA"/>
</dbReference>
<gene>
    <name evidence="1" type="ORF">H312_00883</name>
</gene>
<dbReference type="HOGENOM" id="CLU_044348_10_6_1"/>
<dbReference type="AlphaFoldDB" id="A0A059F3C7"/>
<organism evidence="1 2">
    <name type="scientific">Anncaliia algerae PRA339</name>
    <dbReference type="NCBI Taxonomy" id="1288291"/>
    <lineage>
        <taxon>Eukaryota</taxon>
        <taxon>Fungi</taxon>
        <taxon>Fungi incertae sedis</taxon>
        <taxon>Microsporidia</taxon>
        <taxon>Tubulinosematoidea</taxon>
        <taxon>Tubulinosematidae</taxon>
        <taxon>Anncaliia</taxon>
    </lineage>
</organism>
<protein>
    <submittedName>
        <fullName evidence="1">Uncharacterized protein</fullName>
    </submittedName>
</protein>
<sequence>IIYTDCWKAYNGIDNYFAAHYIVNHSKGFVDEFTGIHTNTIEGNWSAIKSQISIRRRTKNLISFYFFDLCL</sequence>
<name>A0A059F3C7_9MICR</name>
<dbReference type="OrthoDB" id="8597234at2759"/>
<proteinExistence type="predicted"/>
<dbReference type="InterPro" id="IPR053164">
    <property type="entry name" value="IS1016-like_transposase"/>
</dbReference>
<reference evidence="2" key="1">
    <citation type="submission" date="2013-02" db="EMBL/GenBank/DDBJ databases">
        <authorList>
            <consortium name="The Broad Institute Genome Sequencing Platform"/>
            <person name="Cuomo C."/>
            <person name="Becnel J."/>
            <person name="Sanscrainte N."/>
            <person name="Walker B."/>
            <person name="Young S.K."/>
            <person name="Zeng Q."/>
            <person name="Gargeya S."/>
            <person name="Fitzgerald M."/>
            <person name="Haas B."/>
            <person name="Abouelleil A."/>
            <person name="Alvarado L."/>
            <person name="Arachchi H.M."/>
            <person name="Berlin A.M."/>
            <person name="Chapman S.B."/>
            <person name="Dewar J."/>
            <person name="Goldberg J."/>
            <person name="Griggs A."/>
            <person name="Gujja S."/>
            <person name="Hansen M."/>
            <person name="Howarth C."/>
            <person name="Imamovic A."/>
            <person name="Larimer J."/>
            <person name="McCowan C."/>
            <person name="Murphy C."/>
            <person name="Neiman D."/>
            <person name="Pearson M."/>
            <person name="Priest M."/>
            <person name="Roberts A."/>
            <person name="Saif S."/>
            <person name="Shea T."/>
            <person name="Sisk P."/>
            <person name="Sykes S."/>
            <person name="Wortman J."/>
            <person name="Nusbaum C."/>
            <person name="Birren B."/>
        </authorList>
    </citation>
    <scope>NUCLEOTIDE SEQUENCE [LARGE SCALE GENOMIC DNA]</scope>
    <source>
        <strain evidence="2">PRA339</strain>
    </source>
</reference>
<dbReference type="PANTHER" id="PTHR47163">
    <property type="entry name" value="DDE_TNP_IS1595 DOMAIN-CONTAINING PROTEIN"/>
    <property type="match status" value="1"/>
</dbReference>
<feature type="non-terminal residue" evidence="1">
    <location>
        <position position="1"/>
    </location>
</feature>
<keyword evidence="2" id="KW-1185">Reference proteome</keyword>
<dbReference type="VEuPathDB" id="MicrosporidiaDB:H312_00883"/>
<reference evidence="1 2" key="2">
    <citation type="submission" date="2014-03" db="EMBL/GenBank/DDBJ databases">
        <title>The Genome Sequence of Anncaliia algerae insect isolate PRA339.</title>
        <authorList>
            <consortium name="The Broad Institute Genome Sequencing Platform"/>
            <consortium name="The Broad Institute Genome Sequencing Center for Infectious Disease"/>
            <person name="Cuomo C."/>
            <person name="Becnel J."/>
            <person name="Sanscrainte N."/>
            <person name="Walker B."/>
            <person name="Young S.K."/>
            <person name="Zeng Q."/>
            <person name="Gargeya S."/>
            <person name="Fitzgerald M."/>
            <person name="Haas B."/>
            <person name="Abouelleil A."/>
            <person name="Alvarado L."/>
            <person name="Arachchi H.M."/>
            <person name="Berlin A.M."/>
            <person name="Chapman S.B."/>
            <person name="Dewar J."/>
            <person name="Goldberg J."/>
            <person name="Griggs A."/>
            <person name="Gujja S."/>
            <person name="Hansen M."/>
            <person name="Howarth C."/>
            <person name="Imamovic A."/>
            <person name="Larimer J."/>
            <person name="McCowan C."/>
            <person name="Murphy C."/>
            <person name="Neiman D."/>
            <person name="Pearson M."/>
            <person name="Priest M."/>
            <person name="Roberts A."/>
            <person name="Saif S."/>
            <person name="Shea T."/>
            <person name="Sisk P."/>
            <person name="Sykes S."/>
            <person name="Wortman J."/>
            <person name="Nusbaum C."/>
            <person name="Birren B."/>
        </authorList>
    </citation>
    <scope>NUCLEOTIDE SEQUENCE [LARGE SCALE GENOMIC DNA]</scope>
    <source>
        <strain evidence="1 2">PRA339</strain>
    </source>
</reference>